<evidence type="ECO:0008006" key="3">
    <source>
        <dbReference type="Google" id="ProtNLM"/>
    </source>
</evidence>
<name>A0A1I6Y8E3_9FLAO</name>
<dbReference type="RefSeq" id="WP_090246427.1">
    <property type="nucleotide sequence ID" value="NZ_FPAS01000001.1"/>
</dbReference>
<reference evidence="1 2" key="1">
    <citation type="submission" date="2016-10" db="EMBL/GenBank/DDBJ databases">
        <authorList>
            <person name="de Groot N.N."/>
        </authorList>
    </citation>
    <scope>NUCLEOTIDE SEQUENCE [LARGE SCALE GENOMIC DNA]</scope>
    <source>
        <strain evidence="1 2">CGMCC 1.7005</strain>
    </source>
</reference>
<sequence>MKNAIKIGALSLLTVSMVACKKEDPKDNVDNNANASGYVVGLRSADGTADFIVSTQSVTEGNISSTGMGVEQTGWCYFAATNDTYFAFNYTENFATAYDVQNGMFTEKGQFIFERVDLMEYDAESDVLFGIGAPWGGGAFDCNFQIIDPTSVSITSSNTQTIYAPMHNGTQINVWPNDILLKNGKAYIPFYPLVGDTWETPITDTAYVAIYSYPDMTLQKIIKDARSTPIGYYGNQPVIMEAENGDIYALTTASYAAGYTQVDNPSGVLKIDGATDEFDASFFMNVEDDHGYRVMTGEYAGNGKIVARVIEVATDDASGVGSWAGFTTENPICKIAIIDVDNETFEIVNDIPLHGGQYKTPFFKENGKVMVSINDGTSAAVYAVDASTATATKGATIGGGQLQGIFKY</sequence>
<dbReference type="PROSITE" id="PS51257">
    <property type="entry name" value="PROKAR_LIPOPROTEIN"/>
    <property type="match status" value="1"/>
</dbReference>
<dbReference type="EMBL" id="FPAS01000001">
    <property type="protein sequence ID" value="SFT46789.1"/>
    <property type="molecule type" value="Genomic_DNA"/>
</dbReference>
<protein>
    <recommendedName>
        <fullName evidence="3">DUF4374 domain-containing protein</fullName>
    </recommendedName>
</protein>
<dbReference type="Proteomes" id="UP000236454">
    <property type="component" value="Unassembled WGS sequence"/>
</dbReference>
<evidence type="ECO:0000313" key="2">
    <source>
        <dbReference type="Proteomes" id="UP000236454"/>
    </source>
</evidence>
<proteinExistence type="predicted"/>
<evidence type="ECO:0000313" key="1">
    <source>
        <dbReference type="EMBL" id="SFT46789.1"/>
    </source>
</evidence>
<dbReference type="InterPro" id="IPR025401">
    <property type="entry name" value="DUF4374"/>
</dbReference>
<dbReference type="STRING" id="477690.SAMN05216474_0724"/>
<dbReference type="AlphaFoldDB" id="A0A1I6Y8E3"/>
<organism evidence="1 2">
    <name type="scientific">Lishizhenia tianjinensis</name>
    <dbReference type="NCBI Taxonomy" id="477690"/>
    <lineage>
        <taxon>Bacteria</taxon>
        <taxon>Pseudomonadati</taxon>
        <taxon>Bacteroidota</taxon>
        <taxon>Flavobacteriia</taxon>
        <taxon>Flavobacteriales</taxon>
        <taxon>Crocinitomicaceae</taxon>
        <taxon>Lishizhenia</taxon>
    </lineage>
</organism>
<gene>
    <name evidence="1" type="ORF">SAMN05216474_0724</name>
</gene>
<dbReference type="OrthoDB" id="738440at2"/>
<accession>A0A1I6Y8E3</accession>
<dbReference type="Pfam" id="PF14298">
    <property type="entry name" value="DUF4374"/>
    <property type="match status" value="1"/>
</dbReference>
<keyword evidence="2" id="KW-1185">Reference proteome</keyword>